<organism evidence="1 2">
    <name type="scientific">Parabacteroides chinchillae</name>
    <dbReference type="NCBI Taxonomy" id="871327"/>
    <lineage>
        <taxon>Bacteria</taxon>
        <taxon>Pseudomonadati</taxon>
        <taxon>Bacteroidota</taxon>
        <taxon>Bacteroidia</taxon>
        <taxon>Bacteroidales</taxon>
        <taxon>Tannerellaceae</taxon>
        <taxon>Parabacteroides</taxon>
    </lineage>
</organism>
<evidence type="ECO:0008006" key="3">
    <source>
        <dbReference type="Google" id="ProtNLM"/>
    </source>
</evidence>
<name>A0A8G2F5I7_9BACT</name>
<protein>
    <recommendedName>
        <fullName evidence="3">DUF4249 domain-containing protein</fullName>
    </recommendedName>
</protein>
<evidence type="ECO:0000313" key="2">
    <source>
        <dbReference type="Proteomes" id="UP000236725"/>
    </source>
</evidence>
<keyword evidence="2" id="KW-1185">Reference proteome</keyword>
<reference evidence="1 2" key="1">
    <citation type="submission" date="2016-10" db="EMBL/GenBank/DDBJ databases">
        <authorList>
            <person name="Varghese N."/>
            <person name="Submissions S."/>
        </authorList>
    </citation>
    <scope>NUCLEOTIDE SEQUENCE [LARGE SCALE GENOMIC DNA]</scope>
    <source>
        <strain evidence="1 2">DSM 29073</strain>
    </source>
</reference>
<evidence type="ECO:0000313" key="1">
    <source>
        <dbReference type="EMBL" id="SEG26661.1"/>
    </source>
</evidence>
<sequence length="353" mass="40443">MKLFFCSWFVLLAFISCIREVELDYPPVPAKIVLNASVSPDQPVSAFISKTWFLLDSVPDIYLPDATVHVYVNNNYKGIMQCIDDPTDTLTAKGQYQLAGCYVRAGDQLSLKVQAPGYETATSGVTIPPYTPIMSVDTVRFQSTSLTSPFYNIESLRFMVRMKKEQSERHYYRMLVERVVEYEKGEEKISVSRYGLNGYFLINGYLPYSSFLMVNYEDPVFQMTDMSSVSQYQSYGIYTDDLLKKQVPYNVRLSVAPVENSYKSDTLSTRVTYKVHLQTISESYYQYFRMVGGFGIWIGNINWGDIASSSETYTNVYNGFGVLTGYQQDTYSFTMPDGNTPPEWDPWNKYGSW</sequence>
<dbReference type="RefSeq" id="WP_103984399.1">
    <property type="nucleotide sequence ID" value="NZ_FNVS01000025.1"/>
</dbReference>
<dbReference type="EMBL" id="FNVS01000025">
    <property type="protein sequence ID" value="SEG26661.1"/>
    <property type="molecule type" value="Genomic_DNA"/>
</dbReference>
<dbReference type="Pfam" id="PF14054">
    <property type="entry name" value="DUF4249"/>
    <property type="match status" value="1"/>
</dbReference>
<accession>A0A8G2F5I7</accession>
<dbReference type="PROSITE" id="PS51257">
    <property type="entry name" value="PROKAR_LIPOPROTEIN"/>
    <property type="match status" value="1"/>
</dbReference>
<dbReference type="InterPro" id="IPR025345">
    <property type="entry name" value="DUF4249"/>
</dbReference>
<comment type="caution">
    <text evidence="1">The sequence shown here is derived from an EMBL/GenBank/DDBJ whole genome shotgun (WGS) entry which is preliminary data.</text>
</comment>
<dbReference type="Proteomes" id="UP000236725">
    <property type="component" value="Unassembled WGS sequence"/>
</dbReference>
<dbReference type="AlphaFoldDB" id="A0A8G2F5I7"/>
<gene>
    <name evidence="1" type="ORF">SAMN05444001_12515</name>
</gene>
<proteinExistence type="predicted"/>